<organism evidence="2">
    <name type="scientific">marine sediment metagenome</name>
    <dbReference type="NCBI Taxonomy" id="412755"/>
    <lineage>
        <taxon>unclassified sequences</taxon>
        <taxon>metagenomes</taxon>
        <taxon>ecological metagenomes</taxon>
    </lineage>
</organism>
<dbReference type="EMBL" id="LAZR01011425">
    <property type="protein sequence ID" value="KKM61750.1"/>
    <property type="molecule type" value="Genomic_DNA"/>
</dbReference>
<proteinExistence type="predicted"/>
<feature type="domain" description="KH type-2" evidence="1">
    <location>
        <begin position="119"/>
        <end position="164"/>
    </location>
</feature>
<protein>
    <recommendedName>
        <fullName evidence="1">KH type-2 domain-containing protein</fullName>
    </recommendedName>
</protein>
<accession>A0A0F9LC39</accession>
<reference evidence="2" key="1">
    <citation type="journal article" date="2015" name="Nature">
        <title>Complex archaea that bridge the gap between prokaryotes and eukaryotes.</title>
        <authorList>
            <person name="Spang A."/>
            <person name="Saw J.H."/>
            <person name="Jorgensen S.L."/>
            <person name="Zaremba-Niedzwiedzka K."/>
            <person name="Martijn J."/>
            <person name="Lind A.E."/>
            <person name="van Eijk R."/>
            <person name="Schleper C."/>
            <person name="Guy L."/>
            <person name="Ettema T.J."/>
        </authorList>
    </citation>
    <scope>NUCLEOTIDE SEQUENCE</scope>
</reference>
<sequence length="166" mass="20119">MFYTIADDLIFYQLLSFVKRYSNFELKLREYFYNKTEGIYPELIIIIDQFIFFFIKSENYFNSKKHIYSIRRDLANKKVLIIRFEKILINLLFSFFPDVYIHDIKIDFNNNSIKKEISIYFLFIEERGIAIGRNGAYIKAVNKLFENYIIFENKHVPLEIKCKVIV</sequence>
<evidence type="ECO:0000313" key="2">
    <source>
        <dbReference type="EMBL" id="KKM61750.1"/>
    </source>
</evidence>
<comment type="caution">
    <text evidence="2">The sequence shown here is derived from an EMBL/GenBank/DDBJ whole genome shotgun (WGS) entry which is preliminary data.</text>
</comment>
<dbReference type="Pfam" id="PF07650">
    <property type="entry name" value="KH_2"/>
    <property type="match status" value="1"/>
</dbReference>
<evidence type="ECO:0000259" key="1">
    <source>
        <dbReference type="Pfam" id="PF07650"/>
    </source>
</evidence>
<dbReference type="AlphaFoldDB" id="A0A0F9LC39"/>
<dbReference type="InterPro" id="IPR004044">
    <property type="entry name" value="KH_dom_type_2"/>
</dbReference>
<dbReference type="GO" id="GO:0003723">
    <property type="term" value="F:RNA binding"/>
    <property type="evidence" value="ECO:0007669"/>
    <property type="project" value="InterPro"/>
</dbReference>
<name>A0A0F9LC39_9ZZZZ</name>
<gene>
    <name evidence="2" type="ORF">LCGC14_1528580</name>
</gene>